<dbReference type="KEGG" id="pfer:IRI77_32505"/>
<reference evidence="1 2" key="1">
    <citation type="submission" date="2020-10" db="EMBL/GenBank/DDBJ databases">
        <title>Complete genome sequence of Paludibaculum fermentans P105T, a facultatively anaerobic acidobacterium capable of dissimilatory Fe(III) reduction.</title>
        <authorList>
            <person name="Dedysh S.N."/>
            <person name="Beletsky A.V."/>
            <person name="Kulichevskaya I.S."/>
            <person name="Mardanov A.V."/>
            <person name="Ravin N.V."/>
        </authorList>
    </citation>
    <scope>NUCLEOTIDE SEQUENCE [LARGE SCALE GENOMIC DNA]</scope>
    <source>
        <strain evidence="1 2">P105</strain>
    </source>
</reference>
<dbReference type="InterPro" id="IPR012659">
    <property type="entry name" value="CHP02444"/>
</dbReference>
<dbReference type="Proteomes" id="UP000593892">
    <property type="component" value="Chromosome"/>
</dbReference>
<protein>
    <submittedName>
        <fullName evidence="1">TIGR02444 family protein</fullName>
    </submittedName>
</protein>
<dbReference type="AlphaFoldDB" id="A0A7S7SKV0"/>
<evidence type="ECO:0000313" key="2">
    <source>
        <dbReference type="Proteomes" id="UP000593892"/>
    </source>
</evidence>
<gene>
    <name evidence="1" type="ORF">IRI77_32505</name>
</gene>
<accession>A0A7S7SKV0</accession>
<name>A0A7S7SKV0_PALFE</name>
<keyword evidence="2" id="KW-1185">Reference proteome</keyword>
<evidence type="ECO:0000313" key="1">
    <source>
        <dbReference type="EMBL" id="QOY87430.1"/>
    </source>
</evidence>
<dbReference type="NCBIfam" id="TIGR02444">
    <property type="entry name" value="TIGR02444 family protein"/>
    <property type="match status" value="1"/>
</dbReference>
<organism evidence="1 2">
    <name type="scientific">Paludibaculum fermentans</name>
    <dbReference type="NCBI Taxonomy" id="1473598"/>
    <lineage>
        <taxon>Bacteria</taxon>
        <taxon>Pseudomonadati</taxon>
        <taxon>Acidobacteriota</taxon>
        <taxon>Terriglobia</taxon>
        <taxon>Bryobacterales</taxon>
        <taxon>Bryobacteraceae</taxon>
        <taxon>Paludibaculum</taxon>
    </lineage>
</organism>
<sequence>MDRRQTLVGHAVRALCALPPAPVKHDAPAFLQFCLRLYSHAGMREVCLHLQNSAGANVNCLLLAAWAARAGYSIDSALWADLQQHTATIRETAVQPIRALRKQISKEPRLNEDLRGPIKRLLLYAELRAEQAEEHALHNRMAGLAARAPAGEALFRQNLDALAIDAPQVESFYHLTLESGLLNPRS</sequence>
<dbReference type="EMBL" id="CP063849">
    <property type="protein sequence ID" value="QOY87430.1"/>
    <property type="molecule type" value="Genomic_DNA"/>
</dbReference>
<dbReference type="Pfam" id="PF09523">
    <property type="entry name" value="DUF2390"/>
    <property type="match status" value="1"/>
</dbReference>
<dbReference type="RefSeq" id="WP_194449099.1">
    <property type="nucleotide sequence ID" value="NZ_CP063849.1"/>
</dbReference>
<proteinExistence type="predicted"/>